<evidence type="ECO:0000313" key="3">
    <source>
        <dbReference type="EMBL" id="KAJ8719082.1"/>
    </source>
</evidence>
<evidence type="ECO:0000259" key="2">
    <source>
        <dbReference type="SMART" id="SM00745"/>
    </source>
</evidence>
<dbReference type="AlphaFoldDB" id="A0AAD7YKV0"/>
<feature type="domain" description="MIT" evidence="2">
    <location>
        <begin position="91"/>
        <end position="167"/>
    </location>
</feature>
<gene>
    <name evidence="3" type="ORF">PYW07_016638</name>
</gene>
<dbReference type="Pfam" id="PF04212">
    <property type="entry name" value="MIT"/>
    <property type="match status" value="2"/>
</dbReference>
<dbReference type="EMBL" id="JARGEI010000015">
    <property type="protein sequence ID" value="KAJ8719082.1"/>
    <property type="molecule type" value="Genomic_DNA"/>
</dbReference>
<dbReference type="InterPro" id="IPR007330">
    <property type="entry name" value="MIT_dom"/>
</dbReference>
<feature type="compositionally biased region" description="Polar residues" evidence="1">
    <location>
        <begin position="1"/>
        <end position="23"/>
    </location>
</feature>
<evidence type="ECO:0000313" key="4">
    <source>
        <dbReference type="Proteomes" id="UP001231518"/>
    </source>
</evidence>
<accession>A0AAD7YKV0</accession>
<organism evidence="3 4">
    <name type="scientific">Mythimna separata</name>
    <name type="common">Oriental armyworm</name>
    <name type="synonym">Pseudaletia separata</name>
    <dbReference type="NCBI Taxonomy" id="271217"/>
    <lineage>
        <taxon>Eukaryota</taxon>
        <taxon>Metazoa</taxon>
        <taxon>Ecdysozoa</taxon>
        <taxon>Arthropoda</taxon>
        <taxon>Hexapoda</taxon>
        <taxon>Insecta</taxon>
        <taxon>Pterygota</taxon>
        <taxon>Neoptera</taxon>
        <taxon>Endopterygota</taxon>
        <taxon>Lepidoptera</taxon>
        <taxon>Glossata</taxon>
        <taxon>Ditrysia</taxon>
        <taxon>Noctuoidea</taxon>
        <taxon>Noctuidae</taxon>
        <taxon>Noctuinae</taxon>
        <taxon>Hadenini</taxon>
        <taxon>Mythimna</taxon>
    </lineage>
</organism>
<dbReference type="SUPFAM" id="SSF116846">
    <property type="entry name" value="MIT domain"/>
    <property type="match status" value="2"/>
</dbReference>
<keyword evidence="4" id="KW-1185">Reference proteome</keyword>
<evidence type="ECO:0000256" key="1">
    <source>
        <dbReference type="SAM" id="MobiDB-lite"/>
    </source>
</evidence>
<proteinExistence type="predicted"/>
<dbReference type="InterPro" id="IPR036181">
    <property type="entry name" value="MIT_dom_sf"/>
</dbReference>
<sequence length="210" mass="23816">MGGQSSTTRNRPSTGKQTANIMESPTDILEKGLDVLKKAVEEDKKGHYEEALRLYVQVFAFSQSNIMGGLCSTTRDKANAGKQTANIMEEGPNLIQKGVDVFHKAVEEDKNKNYEEALRYYVQGVMLFHAAEYHAVGERTKNLIKAKCAQYILRVQKLKTYRNQIYFDNLETLSDSNVLNIITEIICMCGDFMEQPEKESENEKTVTNEE</sequence>
<protein>
    <recommendedName>
        <fullName evidence="2">MIT domain-containing protein</fullName>
    </recommendedName>
</protein>
<feature type="region of interest" description="Disordered" evidence="1">
    <location>
        <begin position="1"/>
        <end position="24"/>
    </location>
</feature>
<comment type="caution">
    <text evidence="3">The sequence shown here is derived from an EMBL/GenBank/DDBJ whole genome shotgun (WGS) entry which is preliminary data.</text>
</comment>
<dbReference type="Gene3D" id="1.20.58.80">
    <property type="entry name" value="Phosphotransferase system, lactose/cellobiose-type IIA subunit"/>
    <property type="match status" value="2"/>
</dbReference>
<dbReference type="SMART" id="SM00745">
    <property type="entry name" value="MIT"/>
    <property type="match status" value="1"/>
</dbReference>
<dbReference type="Proteomes" id="UP001231518">
    <property type="component" value="Chromosome 8"/>
</dbReference>
<reference evidence="3" key="1">
    <citation type="submission" date="2023-03" db="EMBL/GenBank/DDBJ databases">
        <title>Chromosome-level genomes of two armyworms, Mythimna separata and Mythimna loreyi, provide insights into the biosynthesis and reception of sex pheromones.</title>
        <authorList>
            <person name="Zhao H."/>
        </authorList>
    </citation>
    <scope>NUCLEOTIDE SEQUENCE</scope>
    <source>
        <strain evidence="3">BeijingLab</strain>
        <tissue evidence="3">Pupa</tissue>
    </source>
</reference>
<name>A0AAD7YKV0_MYTSE</name>